<evidence type="ECO:0000256" key="1">
    <source>
        <dbReference type="SAM" id="MobiDB-lite"/>
    </source>
</evidence>
<dbReference type="Proteomes" id="UP000054018">
    <property type="component" value="Unassembled WGS sequence"/>
</dbReference>
<evidence type="ECO:0008006" key="4">
    <source>
        <dbReference type="Google" id="ProtNLM"/>
    </source>
</evidence>
<name>A0A0C9YSH8_9AGAM</name>
<reference evidence="3" key="2">
    <citation type="submission" date="2015-01" db="EMBL/GenBank/DDBJ databases">
        <title>Evolutionary Origins and Diversification of the Mycorrhizal Mutualists.</title>
        <authorList>
            <consortium name="DOE Joint Genome Institute"/>
            <consortium name="Mycorrhizal Genomics Consortium"/>
            <person name="Kohler A."/>
            <person name="Kuo A."/>
            <person name="Nagy L.G."/>
            <person name="Floudas D."/>
            <person name="Copeland A."/>
            <person name="Barry K.W."/>
            <person name="Cichocki N."/>
            <person name="Veneault-Fourrey C."/>
            <person name="LaButti K."/>
            <person name="Lindquist E.A."/>
            <person name="Lipzen A."/>
            <person name="Lundell T."/>
            <person name="Morin E."/>
            <person name="Murat C."/>
            <person name="Riley R."/>
            <person name="Ohm R."/>
            <person name="Sun H."/>
            <person name="Tunlid A."/>
            <person name="Henrissat B."/>
            <person name="Grigoriev I.V."/>
            <person name="Hibbett D.S."/>
            <person name="Martin F."/>
        </authorList>
    </citation>
    <scope>NUCLEOTIDE SEQUENCE [LARGE SCALE GENOMIC DNA]</scope>
    <source>
        <strain evidence="3">441</strain>
    </source>
</reference>
<sequence length="342" mass="37238">MVRNKWISHIQKIYQDIEGFRGKSGCHWDNIHGAGVQGKFDEEVFENYAKNHPLIHPFKNSGWEFYELMLNIMPNGASHGNNAFTPSTLNFGTDSAQQVANRSPAPNGETSLEFPDSSRYSLNISQWCETLPTDNTPKPPPASGDMISNMPSSQVSPPPPSSSTLPSVGMSNVQFSKVHTPAACVPSSTGKRSHTKIINDDVMSAFPFTNTSNISVPTCNKCLQLSEAMDCARSSSSHHTHKAAAVSDPMAAGLQGSINFLTSLMHSSMSAPSATRMQALQLLSKEDHDLPRALRAFIQHSIAQSLGFAEVYIGTTNKDEWLEYVQLKRQLSVGVGGSQQVT</sequence>
<dbReference type="EMBL" id="KN833781">
    <property type="protein sequence ID" value="KIK19636.1"/>
    <property type="molecule type" value="Genomic_DNA"/>
</dbReference>
<feature type="region of interest" description="Disordered" evidence="1">
    <location>
        <begin position="129"/>
        <end position="169"/>
    </location>
</feature>
<dbReference type="STRING" id="765257.A0A0C9YSH8"/>
<protein>
    <recommendedName>
        <fullName evidence="4">Myb/SANT-like domain-containing protein</fullName>
    </recommendedName>
</protein>
<keyword evidence="3" id="KW-1185">Reference proteome</keyword>
<proteinExistence type="predicted"/>
<gene>
    <name evidence="2" type="ORF">PISMIDRAFT_13567</name>
</gene>
<evidence type="ECO:0000313" key="2">
    <source>
        <dbReference type="EMBL" id="KIK19636.1"/>
    </source>
</evidence>
<dbReference type="HOGENOM" id="CLU_056419_0_0_1"/>
<organism evidence="2 3">
    <name type="scientific">Pisolithus microcarpus 441</name>
    <dbReference type="NCBI Taxonomy" id="765257"/>
    <lineage>
        <taxon>Eukaryota</taxon>
        <taxon>Fungi</taxon>
        <taxon>Dikarya</taxon>
        <taxon>Basidiomycota</taxon>
        <taxon>Agaricomycotina</taxon>
        <taxon>Agaricomycetes</taxon>
        <taxon>Agaricomycetidae</taxon>
        <taxon>Boletales</taxon>
        <taxon>Sclerodermatineae</taxon>
        <taxon>Pisolithaceae</taxon>
        <taxon>Pisolithus</taxon>
    </lineage>
</organism>
<evidence type="ECO:0000313" key="3">
    <source>
        <dbReference type="Proteomes" id="UP000054018"/>
    </source>
</evidence>
<dbReference type="OrthoDB" id="2668854at2759"/>
<accession>A0A0C9YSH8</accession>
<reference evidence="2 3" key="1">
    <citation type="submission" date="2014-04" db="EMBL/GenBank/DDBJ databases">
        <authorList>
            <consortium name="DOE Joint Genome Institute"/>
            <person name="Kuo A."/>
            <person name="Kohler A."/>
            <person name="Costa M.D."/>
            <person name="Nagy L.G."/>
            <person name="Floudas D."/>
            <person name="Copeland A."/>
            <person name="Barry K.W."/>
            <person name="Cichocki N."/>
            <person name="Veneault-Fourrey C."/>
            <person name="LaButti K."/>
            <person name="Lindquist E.A."/>
            <person name="Lipzen A."/>
            <person name="Lundell T."/>
            <person name="Morin E."/>
            <person name="Murat C."/>
            <person name="Sun H."/>
            <person name="Tunlid A."/>
            <person name="Henrissat B."/>
            <person name="Grigoriev I.V."/>
            <person name="Hibbett D.S."/>
            <person name="Martin F."/>
            <person name="Nordberg H.P."/>
            <person name="Cantor M.N."/>
            <person name="Hua S.X."/>
        </authorList>
    </citation>
    <scope>NUCLEOTIDE SEQUENCE [LARGE SCALE GENOMIC DNA]</scope>
    <source>
        <strain evidence="2 3">441</strain>
    </source>
</reference>
<feature type="region of interest" description="Disordered" evidence="1">
    <location>
        <begin position="96"/>
        <end position="116"/>
    </location>
</feature>
<dbReference type="AlphaFoldDB" id="A0A0C9YSH8"/>